<comment type="caution">
    <text evidence="3">The sequence shown here is derived from an EMBL/GenBank/DDBJ whole genome shotgun (WGS) entry which is preliminary data.</text>
</comment>
<dbReference type="Proteomes" id="UP000567179">
    <property type="component" value="Unassembled WGS sequence"/>
</dbReference>
<evidence type="ECO:0000313" key="4">
    <source>
        <dbReference type="Proteomes" id="UP000567179"/>
    </source>
</evidence>
<evidence type="ECO:0000313" key="3">
    <source>
        <dbReference type="EMBL" id="KAF5327108.1"/>
    </source>
</evidence>
<reference evidence="3 4" key="1">
    <citation type="journal article" date="2020" name="ISME J.">
        <title>Uncovering the hidden diversity of litter-decomposition mechanisms in mushroom-forming fungi.</title>
        <authorList>
            <person name="Floudas D."/>
            <person name="Bentzer J."/>
            <person name="Ahren D."/>
            <person name="Johansson T."/>
            <person name="Persson P."/>
            <person name="Tunlid A."/>
        </authorList>
    </citation>
    <scope>NUCLEOTIDE SEQUENCE [LARGE SCALE GENOMIC DNA]</scope>
    <source>
        <strain evidence="3 4">CBS 101986</strain>
    </source>
</reference>
<protein>
    <recommendedName>
        <fullName evidence="2">Nephrocystin 3-like N-terminal domain-containing protein</fullName>
    </recommendedName>
</protein>
<evidence type="ECO:0000259" key="2">
    <source>
        <dbReference type="Pfam" id="PF24883"/>
    </source>
</evidence>
<sequence length="486" mass="53509">MGTLETVTAQLQRTSDMTALKTSLIDSDKLVVAGGSFSQVVTTIYNTSTGSFPGLDILRSAISISAMYDARNRSPVLQLFPNAYVDVKETILEWSTQVNQPAILCFTSGSKRDLSAIAHDIAKTLSSRGTLAGSFFFEKDKVQDDGDFFLTLAYQIAVNVPGMNNLVNRAVLRDPTILEKRGETQLTKLILEPLFCIPTPETPFTVLVDGFHKCKSYRKQNAILKLLARASLTFGDTLRFLFFAVSQSDTFDPVINRNDYYWVGRHIPLNHTTQPLHLSQLQDQFFHPCLSSTDTINKLWCPSFSVRLSPFVSDTPWDQAQRPHLSSNPPRDTSSMGALIHRPANVIGDSMVVPSGVLFFGSPMSVDLLSPHGSAGSPMVIDSLTSSPLYKGSPMSIDGIYMAHQRDDNADSASFYNGHLRLDSPATLAEVSRRAARASKGIENFRRNLPNYGLVVPQYVENTGTSVSLLFGTLPNLENRGYAYGM</sequence>
<accession>A0A8H5BPR7</accession>
<dbReference type="OrthoDB" id="5967843at2759"/>
<evidence type="ECO:0000256" key="1">
    <source>
        <dbReference type="ARBA" id="ARBA00022737"/>
    </source>
</evidence>
<feature type="domain" description="Nephrocystin 3-like N-terminal" evidence="2">
    <location>
        <begin position="90"/>
        <end position="242"/>
    </location>
</feature>
<name>A0A8H5BPR7_9AGAR</name>
<keyword evidence="1" id="KW-0677">Repeat</keyword>
<organism evidence="3 4">
    <name type="scientific">Psilocybe cf. subviscida</name>
    <dbReference type="NCBI Taxonomy" id="2480587"/>
    <lineage>
        <taxon>Eukaryota</taxon>
        <taxon>Fungi</taxon>
        <taxon>Dikarya</taxon>
        <taxon>Basidiomycota</taxon>
        <taxon>Agaricomycotina</taxon>
        <taxon>Agaricomycetes</taxon>
        <taxon>Agaricomycetidae</taxon>
        <taxon>Agaricales</taxon>
        <taxon>Agaricineae</taxon>
        <taxon>Strophariaceae</taxon>
        <taxon>Psilocybe</taxon>
    </lineage>
</organism>
<keyword evidence="4" id="KW-1185">Reference proteome</keyword>
<proteinExistence type="predicted"/>
<gene>
    <name evidence="3" type="ORF">D9619_004527</name>
</gene>
<dbReference type="EMBL" id="JAACJJ010000014">
    <property type="protein sequence ID" value="KAF5327108.1"/>
    <property type="molecule type" value="Genomic_DNA"/>
</dbReference>
<dbReference type="AlphaFoldDB" id="A0A8H5BPR7"/>
<dbReference type="InterPro" id="IPR056884">
    <property type="entry name" value="NPHP3-like_N"/>
</dbReference>
<dbReference type="Pfam" id="PF24883">
    <property type="entry name" value="NPHP3_N"/>
    <property type="match status" value="1"/>
</dbReference>